<comment type="caution">
    <text evidence="1">The sequence shown here is derived from an EMBL/GenBank/DDBJ whole genome shotgun (WGS) entry which is preliminary data.</text>
</comment>
<gene>
    <name evidence="1" type="ORF">H4W31_002559</name>
</gene>
<accession>A0A927M5C1</accession>
<protein>
    <submittedName>
        <fullName evidence="1">Uncharacterized protein</fullName>
    </submittedName>
</protein>
<sequence>MRDTYQRLRGLDDGLPPIGTTNILSPVRWR</sequence>
<dbReference type="EMBL" id="JADBEB010000001">
    <property type="protein sequence ID" value="MBE1486921.1"/>
    <property type="molecule type" value="Genomic_DNA"/>
</dbReference>
<dbReference type="AlphaFoldDB" id="A0A927M5C1"/>
<organism evidence="1 2">
    <name type="scientific">Plantactinospora soyae</name>
    <dbReference type="NCBI Taxonomy" id="1544732"/>
    <lineage>
        <taxon>Bacteria</taxon>
        <taxon>Bacillati</taxon>
        <taxon>Actinomycetota</taxon>
        <taxon>Actinomycetes</taxon>
        <taxon>Micromonosporales</taxon>
        <taxon>Micromonosporaceae</taxon>
        <taxon>Plantactinospora</taxon>
    </lineage>
</organism>
<dbReference type="Proteomes" id="UP000649753">
    <property type="component" value="Unassembled WGS sequence"/>
</dbReference>
<evidence type="ECO:0000313" key="2">
    <source>
        <dbReference type="Proteomes" id="UP000649753"/>
    </source>
</evidence>
<proteinExistence type="predicted"/>
<evidence type="ECO:0000313" key="1">
    <source>
        <dbReference type="EMBL" id="MBE1486921.1"/>
    </source>
</evidence>
<keyword evidence="2" id="KW-1185">Reference proteome</keyword>
<name>A0A927M5C1_9ACTN</name>
<reference evidence="1" key="1">
    <citation type="submission" date="2020-10" db="EMBL/GenBank/DDBJ databases">
        <title>Sequencing the genomes of 1000 actinobacteria strains.</title>
        <authorList>
            <person name="Klenk H.-P."/>
        </authorList>
    </citation>
    <scope>NUCLEOTIDE SEQUENCE</scope>
    <source>
        <strain evidence="1">DSM 46832</strain>
    </source>
</reference>